<reference evidence="1" key="1">
    <citation type="journal article" date="2020" name="MBio">
        <title>A New Family of DNA Viruses Causing Disease in Crustaceans from Diverse Aquatic Biomes.</title>
        <authorList>
            <person name="Subramaniam K."/>
            <person name="Behringer D.C."/>
            <person name="Bojko J."/>
            <person name="Yutin N."/>
            <person name="Clark A.S."/>
            <person name="Bateman K.S."/>
            <person name="van Aerle R."/>
            <person name="Bass D."/>
            <person name="Kerr R.C."/>
            <person name="Koonin E.V."/>
            <person name="Stentiford G.D."/>
            <person name="Waltzek T.B."/>
        </authorList>
    </citation>
    <scope>NUCLEOTIDE SEQUENCE</scope>
</reference>
<dbReference type="EMBL" id="MN604017">
    <property type="protein sequence ID" value="QIQ08625.1"/>
    <property type="molecule type" value="Genomic_DNA"/>
</dbReference>
<evidence type="ECO:0000313" key="1">
    <source>
        <dbReference type="EMBL" id="QIQ08625.1"/>
    </source>
</evidence>
<name>A0A6G9HDJ2_9VIRU</name>
<sequence>MTDDSSSSSFRAFLAQKRKEIRTQDRGFLVYNMNTFKHFFSLHDEYCLFLKRNVKLFSMSHLLEVVREIAYDIPSRNNTVLINFHPFKILDILVSIIEEADTKGDSAANLVIVYVIKLIAKYHYIFINQPRIRDWVVQNWYSVVNGACENVEYREDIIGNFLCLFQLGTDEGLLLHYKAYMDEIKKELYEHPQNAHIIPNLIRYPPDVKCEIDNVNVNLSVIAEERLPRQVIVHVLSDPYYIPVYNRNDIYPSLINCAKYIVVNDLTDQLKTWLSGENYDANACTTLLYDIFMYTIIYSRT</sequence>
<gene>
    <name evidence="1" type="primary">ORF4</name>
</gene>
<organism evidence="1">
    <name type="scientific">Panulirus argus virus 1</name>
    <dbReference type="NCBI Taxonomy" id="380624"/>
    <lineage>
        <taxon>Viruses</taxon>
    </lineage>
</organism>
<proteinExistence type="predicted"/>
<accession>A0A6G9HDJ2</accession>
<protein>
    <submittedName>
        <fullName evidence="1">Uncharacterized protein</fullName>
    </submittedName>
</protein>